<feature type="region of interest" description="Disordered" evidence="1">
    <location>
        <begin position="1"/>
        <end position="46"/>
    </location>
</feature>
<dbReference type="AlphaFoldDB" id="A0A1H9K4Z8"/>
<protein>
    <submittedName>
        <fullName evidence="3">Uncharacterized protein</fullName>
    </submittedName>
</protein>
<feature type="transmembrane region" description="Helical" evidence="2">
    <location>
        <begin position="53"/>
        <end position="75"/>
    </location>
</feature>
<evidence type="ECO:0000256" key="1">
    <source>
        <dbReference type="SAM" id="MobiDB-lite"/>
    </source>
</evidence>
<evidence type="ECO:0000313" key="4">
    <source>
        <dbReference type="Proteomes" id="UP000199028"/>
    </source>
</evidence>
<accession>A0A1H9K4Z8</accession>
<dbReference type="Pfam" id="PF20088">
    <property type="entry name" value="DUF6480"/>
    <property type="match status" value="1"/>
</dbReference>
<keyword evidence="4" id="KW-1185">Reference proteome</keyword>
<gene>
    <name evidence="3" type="ORF">SAMN05216195_103473</name>
</gene>
<keyword evidence="2" id="KW-0472">Membrane</keyword>
<keyword evidence="2" id="KW-1133">Transmembrane helix</keyword>
<keyword evidence="2" id="KW-0812">Transmembrane</keyword>
<dbReference type="Proteomes" id="UP000199028">
    <property type="component" value="Unassembled WGS sequence"/>
</dbReference>
<reference evidence="4" key="1">
    <citation type="submission" date="2016-10" db="EMBL/GenBank/DDBJ databases">
        <authorList>
            <person name="Varghese N."/>
            <person name="Submissions S."/>
        </authorList>
    </citation>
    <scope>NUCLEOTIDE SEQUENCE [LARGE SCALE GENOMIC DNA]</scope>
    <source>
        <strain evidence="4">CGMCC 4.578</strain>
    </source>
</reference>
<sequence>MTALPPDPEPDLTPGKEPGGGVNPGETPPDSGSTTAGLSHHERTPPKATAGRIVIAIIVLFALLVAAMLLTRAFLLV</sequence>
<dbReference type="EMBL" id="FOFT01000003">
    <property type="protein sequence ID" value="SEQ93983.1"/>
    <property type="molecule type" value="Genomic_DNA"/>
</dbReference>
<evidence type="ECO:0000313" key="3">
    <source>
        <dbReference type="EMBL" id="SEQ93983.1"/>
    </source>
</evidence>
<dbReference type="RefSeq" id="WP_090065006.1">
    <property type="nucleotide sequence ID" value="NZ_FOFT01000003.1"/>
</dbReference>
<dbReference type="OrthoDB" id="4381799at2"/>
<organism evidence="3 4">
    <name type="scientific">Lentzea flaviverrucosa</name>
    <dbReference type="NCBI Taxonomy" id="200379"/>
    <lineage>
        <taxon>Bacteria</taxon>
        <taxon>Bacillati</taxon>
        <taxon>Actinomycetota</taxon>
        <taxon>Actinomycetes</taxon>
        <taxon>Pseudonocardiales</taxon>
        <taxon>Pseudonocardiaceae</taxon>
        <taxon>Lentzea</taxon>
    </lineage>
</organism>
<evidence type="ECO:0000256" key="2">
    <source>
        <dbReference type="SAM" id="Phobius"/>
    </source>
</evidence>
<proteinExistence type="predicted"/>
<name>A0A1H9K4Z8_9PSEU</name>
<dbReference type="InterPro" id="IPR045512">
    <property type="entry name" value="DUF6480"/>
</dbReference>